<sequence>MAPNTLLIPALEDKVRGSEDIGDIMDLDSLESDFMQAGNVYNEHAEQVAKLKEQEKILIEQEKILIVKQKYFKEKYPNFLTWNDKEQIRYLHKTNPDEWTIEKLSDGFPALPETIKKIIKASWTKTSSTKIMNHDNSVKRNWEMFKKDQLDLPVVLTNHLQKFTSRNYNQCINNIVLPSIEIKPKVQGVHGEFSEIIKSYERLKTKHTGEEERSETGEFSEIIKSYERLKTKHTGEEERSETKQEVNTKKPAKEMYLISNVTQNNHTTLDSLKTSLRTNASLGEEITEDDKILLRPTDDTSIITNEIPKNSIIDLKDVSKTTYLSTSSNMIPL</sequence>
<comment type="caution">
    <text evidence="1">The sequence shown here is derived from an EMBL/GenBank/DDBJ whole genome shotgun (WGS) entry which is preliminary data.</text>
</comment>
<gene>
    <name evidence="1" type="ORF">QE152_g7737</name>
</gene>
<dbReference type="EMBL" id="JASPKY010000057">
    <property type="protein sequence ID" value="KAK9744479.1"/>
    <property type="molecule type" value="Genomic_DNA"/>
</dbReference>
<dbReference type="GO" id="GO:0005634">
    <property type="term" value="C:nucleus"/>
    <property type="evidence" value="ECO:0007669"/>
    <property type="project" value="TreeGrafter"/>
</dbReference>
<organism evidence="1 2">
    <name type="scientific">Popillia japonica</name>
    <name type="common">Japanese beetle</name>
    <dbReference type="NCBI Taxonomy" id="7064"/>
    <lineage>
        <taxon>Eukaryota</taxon>
        <taxon>Metazoa</taxon>
        <taxon>Ecdysozoa</taxon>
        <taxon>Arthropoda</taxon>
        <taxon>Hexapoda</taxon>
        <taxon>Insecta</taxon>
        <taxon>Pterygota</taxon>
        <taxon>Neoptera</taxon>
        <taxon>Endopterygota</taxon>
        <taxon>Coleoptera</taxon>
        <taxon>Polyphaga</taxon>
        <taxon>Scarabaeiformia</taxon>
        <taxon>Scarabaeidae</taxon>
        <taxon>Rutelinae</taxon>
        <taxon>Popillia</taxon>
    </lineage>
</organism>
<dbReference type="Pfam" id="PF06413">
    <property type="entry name" value="Neugrin"/>
    <property type="match status" value="1"/>
</dbReference>
<proteinExistence type="predicted"/>
<dbReference type="PANTHER" id="PTHR13475:SF3">
    <property type="entry name" value="NEUGRIN"/>
    <property type="match status" value="1"/>
</dbReference>
<dbReference type="PANTHER" id="PTHR13475">
    <property type="entry name" value="NEUGRIN"/>
    <property type="match status" value="1"/>
</dbReference>
<name>A0AAW1MFB2_POPJA</name>
<evidence type="ECO:0000313" key="1">
    <source>
        <dbReference type="EMBL" id="KAK9744479.1"/>
    </source>
</evidence>
<keyword evidence="2" id="KW-1185">Reference proteome</keyword>
<evidence type="ECO:0000313" key="2">
    <source>
        <dbReference type="Proteomes" id="UP001458880"/>
    </source>
</evidence>
<dbReference type="InterPro" id="IPR010487">
    <property type="entry name" value="NGRN/Rrg9"/>
</dbReference>
<protein>
    <submittedName>
        <fullName evidence="1">Neugrin</fullName>
    </submittedName>
</protein>
<accession>A0AAW1MFB2</accession>
<dbReference type="Proteomes" id="UP001458880">
    <property type="component" value="Unassembled WGS sequence"/>
</dbReference>
<dbReference type="AlphaFoldDB" id="A0AAW1MFB2"/>
<reference evidence="1 2" key="1">
    <citation type="journal article" date="2024" name="BMC Genomics">
        <title>De novo assembly and annotation of Popillia japonica's genome with initial clues to its potential as an invasive pest.</title>
        <authorList>
            <person name="Cucini C."/>
            <person name="Boschi S."/>
            <person name="Funari R."/>
            <person name="Cardaioli E."/>
            <person name="Iannotti N."/>
            <person name="Marturano G."/>
            <person name="Paoli F."/>
            <person name="Bruttini M."/>
            <person name="Carapelli A."/>
            <person name="Frati F."/>
            <person name="Nardi F."/>
        </authorList>
    </citation>
    <scope>NUCLEOTIDE SEQUENCE [LARGE SCALE GENOMIC DNA]</scope>
    <source>
        <strain evidence="1">DMR45628</strain>
    </source>
</reference>